<accession>A0A6J8AXL9</accession>
<dbReference type="EMBL" id="CACVKT020002097">
    <property type="protein sequence ID" value="CAC5375076.1"/>
    <property type="molecule type" value="Genomic_DNA"/>
</dbReference>
<sequence>MSASVIMPTIEERETLMREKNPKYTGFTPRPTEKLASRRKPKSMLDIECSHYLRTDNEQFVHGHPHMGYKLWLEAGKHAPPFPLNSDSNFNSNVWRNFRKEYGFHNTAEGRKIGDIIATMYPLNIPAPSRVGAHTFDKYLRESKVFRNEKFEALAINRTRADVKDFKRLRVKSDARNPPLDELGNILPPENFKKYEHRFVPPPPAPPTPPPANQKIDSLGQKYVPRSEPLLWKLSYKLNHPSYDKVNEGIKKRRALEEMARQNHPEGSPLPQTFPSPIPQNL</sequence>
<dbReference type="InterPro" id="IPR029206">
    <property type="entry name" value="DUF4532"/>
</dbReference>
<dbReference type="AlphaFoldDB" id="A0A6J8AXL9"/>
<name>A0A6J8AXL9_MYTCO</name>
<keyword evidence="3" id="KW-1185">Reference proteome</keyword>
<proteinExistence type="predicted"/>
<dbReference type="OrthoDB" id="10017413at2759"/>
<feature type="region of interest" description="Disordered" evidence="1">
    <location>
        <begin position="257"/>
        <end position="282"/>
    </location>
</feature>
<evidence type="ECO:0000313" key="3">
    <source>
        <dbReference type="Proteomes" id="UP000507470"/>
    </source>
</evidence>
<organism evidence="2 3">
    <name type="scientific">Mytilus coruscus</name>
    <name type="common">Sea mussel</name>
    <dbReference type="NCBI Taxonomy" id="42192"/>
    <lineage>
        <taxon>Eukaryota</taxon>
        <taxon>Metazoa</taxon>
        <taxon>Spiralia</taxon>
        <taxon>Lophotrochozoa</taxon>
        <taxon>Mollusca</taxon>
        <taxon>Bivalvia</taxon>
        <taxon>Autobranchia</taxon>
        <taxon>Pteriomorphia</taxon>
        <taxon>Mytilida</taxon>
        <taxon>Mytiloidea</taxon>
        <taxon>Mytilidae</taxon>
        <taxon>Mytilinae</taxon>
        <taxon>Mytilus</taxon>
    </lineage>
</organism>
<evidence type="ECO:0000256" key="1">
    <source>
        <dbReference type="SAM" id="MobiDB-lite"/>
    </source>
</evidence>
<reference evidence="2 3" key="1">
    <citation type="submission" date="2020-06" db="EMBL/GenBank/DDBJ databases">
        <authorList>
            <person name="Li R."/>
            <person name="Bekaert M."/>
        </authorList>
    </citation>
    <scope>NUCLEOTIDE SEQUENCE [LARGE SCALE GENOMIC DNA]</scope>
    <source>
        <strain evidence="3">wild</strain>
    </source>
</reference>
<dbReference type="Pfam" id="PF15046">
    <property type="entry name" value="DUF4532"/>
    <property type="match status" value="1"/>
</dbReference>
<protein>
    <submittedName>
        <fullName evidence="2">Uncharacterized protein</fullName>
    </submittedName>
</protein>
<dbReference type="PANTHER" id="PTHR35156:SF1">
    <property type="entry name" value="TESTIS-EXPRESSED PROTEIN 52"/>
    <property type="match status" value="1"/>
</dbReference>
<gene>
    <name evidence="2" type="ORF">MCOR_12231</name>
</gene>
<feature type="compositionally biased region" description="Pro residues" evidence="1">
    <location>
        <begin position="272"/>
        <end position="282"/>
    </location>
</feature>
<dbReference type="PANTHER" id="PTHR35156">
    <property type="entry name" value="TESTIS-EXPRESSED PROTEIN 52"/>
    <property type="match status" value="1"/>
</dbReference>
<evidence type="ECO:0000313" key="2">
    <source>
        <dbReference type="EMBL" id="CAC5375076.1"/>
    </source>
</evidence>
<dbReference type="Proteomes" id="UP000507470">
    <property type="component" value="Unassembled WGS sequence"/>
</dbReference>